<dbReference type="InterPro" id="IPR029058">
    <property type="entry name" value="AB_hydrolase_fold"/>
</dbReference>
<evidence type="ECO:0000313" key="2">
    <source>
        <dbReference type="EMBL" id="CAD9081630.1"/>
    </source>
</evidence>
<accession>A0A7S1KQ38</accession>
<keyword evidence="1" id="KW-0732">Signal</keyword>
<organism evidence="2">
    <name type="scientific">Percolomonas cosmopolitus</name>
    <dbReference type="NCBI Taxonomy" id="63605"/>
    <lineage>
        <taxon>Eukaryota</taxon>
        <taxon>Discoba</taxon>
        <taxon>Heterolobosea</taxon>
        <taxon>Tetramitia</taxon>
        <taxon>Eutetramitia</taxon>
        <taxon>Percolomonadidae</taxon>
        <taxon>Percolomonas</taxon>
    </lineage>
</organism>
<feature type="signal peptide" evidence="1">
    <location>
        <begin position="1"/>
        <end position="20"/>
    </location>
</feature>
<protein>
    <submittedName>
        <fullName evidence="2">Uncharacterized protein</fullName>
    </submittedName>
</protein>
<dbReference type="SUPFAM" id="SSF53474">
    <property type="entry name" value="alpha/beta-Hydrolases"/>
    <property type="match status" value="1"/>
</dbReference>
<dbReference type="EMBL" id="HBGD01005877">
    <property type="protein sequence ID" value="CAD9081630.1"/>
    <property type="molecule type" value="Transcribed_RNA"/>
</dbReference>
<dbReference type="AlphaFoldDB" id="A0A7S1KQ38"/>
<evidence type="ECO:0000256" key="1">
    <source>
        <dbReference type="SAM" id="SignalP"/>
    </source>
</evidence>
<name>A0A7S1KQ38_9EUKA</name>
<gene>
    <name evidence="2" type="ORF">PCOS0759_LOCUS4870</name>
</gene>
<reference evidence="2" key="1">
    <citation type="submission" date="2021-01" db="EMBL/GenBank/DDBJ databases">
        <authorList>
            <person name="Corre E."/>
            <person name="Pelletier E."/>
            <person name="Niang G."/>
            <person name="Scheremetjew M."/>
            <person name="Finn R."/>
            <person name="Kale V."/>
            <person name="Holt S."/>
            <person name="Cochrane G."/>
            <person name="Meng A."/>
            <person name="Brown T."/>
            <person name="Cohen L."/>
        </authorList>
    </citation>
    <scope>NUCLEOTIDE SEQUENCE</scope>
    <source>
        <strain evidence="2">WS</strain>
    </source>
</reference>
<sequence>MKSLLALCLLILSASLLVSSSPHLGKFGWKLHFKSNQGAPEEFKAHILPKPSDSAVDSDASAIKVNLEKSNGLFAFEETFLVDAGHIEHATFRLNFLTRIPVEKLNILIKQPSDSEFKKVEQVPIKSWFGMSTLSKIPSFTFEWEKPQNGQWALRIESETEPEKIPRVDIEGAHHPDIVLLLENDSPFKVMSHVQSYTFKQGQPVGLVARLYDERKYIQTLRTLKGLNDEASYDEVFAVTEAGESLPLPEAMIPSDGANGFDFEMDIVFPDGQEKKVKMVDEALARGENSPSGVYTATVKADQPGKYFAEVQLAATGPSREQLTRTTQHMFTVVSEEEDLSVVDGAFGEFDPEDKMVTIHIPLEAKVVTNIVGERLKAYAEVWGGNTPVAFASGMTVVSQQSDKFPGQDSVVLVSLKVHANWITRANIDSQNAEFTLRNVYVQDLSTSVPLASADKIRLNIHKNQRALLQIHSASNAFNGEITEEMKKGPRPVRYSKSQRQLFAGSNNGHKIVLSHGYCAAGIPFSTAKFENFAEFDDPNQNRNNDEFAQLLGAFGEQYDSFSLVAHSQGGIASLHLLAFYWSALDLNEEHGDNHRWIQAMGTPFQGTTLAGWGDTGKIIGVGCGSNDNLTPEGAKLWLTGIPMEARQHVYYYYTEYKPWSWCSLPANAVLSWPNDGTSESKRVPLAGGNKVLMKKGFCHTTDMKYPPQCKDEVNNEFMNKKAARK</sequence>
<feature type="chain" id="PRO_5030538373" evidence="1">
    <location>
        <begin position="21"/>
        <end position="726"/>
    </location>
</feature>
<dbReference type="Gene3D" id="3.40.50.1820">
    <property type="entry name" value="alpha/beta hydrolase"/>
    <property type="match status" value="1"/>
</dbReference>
<proteinExistence type="predicted"/>